<organism evidence="1">
    <name type="scientific">bioreactor metagenome</name>
    <dbReference type="NCBI Taxonomy" id="1076179"/>
    <lineage>
        <taxon>unclassified sequences</taxon>
        <taxon>metagenomes</taxon>
        <taxon>ecological metagenomes</taxon>
    </lineage>
</organism>
<reference evidence="1" key="1">
    <citation type="submission" date="2019-08" db="EMBL/GenBank/DDBJ databases">
        <authorList>
            <person name="Kucharzyk K."/>
            <person name="Murdoch R.W."/>
            <person name="Higgins S."/>
            <person name="Loffler F."/>
        </authorList>
    </citation>
    <scope>NUCLEOTIDE SEQUENCE</scope>
</reference>
<dbReference type="EMBL" id="VSSQ01019097">
    <property type="protein sequence ID" value="MPM62879.1"/>
    <property type="molecule type" value="Genomic_DNA"/>
</dbReference>
<comment type="caution">
    <text evidence="1">The sequence shown here is derived from an EMBL/GenBank/DDBJ whole genome shotgun (WGS) entry which is preliminary data.</text>
</comment>
<sequence length="90" mass="10326">MFRLRQQVCRQLQADLNHAVRLNFLSLQQKSYVVELSNSLILIGQREINLIGNTALGFNQLPDIIDDKFGSRIKRIIAYARNAAAILRCR</sequence>
<dbReference type="AlphaFoldDB" id="A0A645BBM7"/>
<protein>
    <submittedName>
        <fullName evidence="1">Uncharacterized protein</fullName>
    </submittedName>
</protein>
<accession>A0A645BBM7</accession>
<evidence type="ECO:0000313" key="1">
    <source>
        <dbReference type="EMBL" id="MPM62879.1"/>
    </source>
</evidence>
<name>A0A645BBM7_9ZZZZ</name>
<gene>
    <name evidence="1" type="ORF">SDC9_109757</name>
</gene>
<proteinExistence type="predicted"/>